<sequence>DHLDMDNEWLYLEEMQGSPPWGLDFWNLDQSVKYGYSTKTSFWWNLNTREIFVNPSAPFPPILPSIYTVCYGYVLRSSDNRGGQTK</sequence>
<gene>
    <name evidence="1" type="ORF">AMORRO_LOCUS11879</name>
</gene>
<evidence type="ECO:0000313" key="1">
    <source>
        <dbReference type="EMBL" id="CAG8696598.1"/>
    </source>
</evidence>
<protein>
    <submittedName>
        <fullName evidence="1">9357_t:CDS:1</fullName>
    </submittedName>
</protein>
<organism evidence="1 2">
    <name type="scientific">Acaulospora morrowiae</name>
    <dbReference type="NCBI Taxonomy" id="94023"/>
    <lineage>
        <taxon>Eukaryota</taxon>
        <taxon>Fungi</taxon>
        <taxon>Fungi incertae sedis</taxon>
        <taxon>Mucoromycota</taxon>
        <taxon>Glomeromycotina</taxon>
        <taxon>Glomeromycetes</taxon>
        <taxon>Diversisporales</taxon>
        <taxon>Acaulosporaceae</taxon>
        <taxon>Acaulospora</taxon>
    </lineage>
</organism>
<dbReference type="Proteomes" id="UP000789342">
    <property type="component" value="Unassembled WGS sequence"/>
</dbReference>
<comment type="caution">
    <text evidence="1">The sequence shown here is derived from an EMBL/GenBank/DDBJ whole genome shotgun (WGS) entry which is preliminary data.</text>
</comment>
<dbReference type="EMBL" id="CAJVPV010016191">
    <property type="protein sequence ID" value="CAG8696598.1"/>
    <property type="molecule type" value="Genomic_DNA"/>
</dbReference>
<evidence type="ECO:0000313" key="2">
    <source>
        <dbReference type="Proteomes" id="UP000789342"/>
    </source>
</evidence>
<accession>A0A9N9F0I4</accession>
<proteinExistence type="predicted"/>
<dbReference type="OrthoDB" id="2368311at2759"/>
<keyword evidence="2" id="KW-1185">Reference proteome</keyword>
<name>A0A9N9F0I4_9GLOM</name>
<dbReference type="AlphaFoldDB" id="A0A9N9F0I4"/>
<reference evidence="1" key="1">
    <citation type="submission" date="2021-06" db="EMBL/GenBank/DDBJ databases">
        <authorList>
            <person name="Kallberg Y."/>
            <person name="Tangrot J."/>
            <person name="Rosling A."/>
        </authorList>
    </citation>
    <scope>NUCLEOTIDE SEQUENCE</scope>
    <source>
        <strain evidence="1">CL551</strain>
    </source>
</reference>
<feature type="non-terminal residue" evidence="1">
    <location>
        <position position="86"/>
    </location>
</feature>